<feature type="transmembrane region" description="Helical" evidence="1">
    <location>
        <begin position="507"/>
        <end position="525"/>
    </location>
</feature>
<dbReference type="PANTHER" id="PTHR34219:SF4">
    <property type="entry name" value="PEPSY DOMAIN-CONTAINING PROTEIN"/>
    <property type="match status" value="1"/>
</dbReference>
<protein>
    <submittedName>
        <fullName evidence="2">Iron-regulated membrane protein</fullName>
    </submittedName>
</protein>
<dbReference type="AlphaFoldDB" id="I1XF56"/>
<keyword evidence="3" id="KW-1185">Reference proteome</keyword>
<dbReference type="HOGENOM" id="CLU_025664_2_0_6"/>
<dbReference type="Pfam" id="PF03929">
    <property type="entry name" value="PepSY_TM"/>
    <property type="match status" value="1"/>
</dbReference>
<dbReference type="Proteomes" id="UP000009144">
    <property type="component" value="Chromosome"/>
</dbReference>
<dbReference type="STRING" id="754476.Q7A_166"/>
<reference evidence="2 3" key="1">
    <citation type="journal article" date="2012" name="J. Bacteriol.">
        <title>Complete genome sequences of Methylophaga sp. strain JAM1 and Methylophaga sp. strain JAM7.</title>
        <authorList>
            <person name="Villeneuve C."/>
            <person name="Martineau C."/>
            <person name="Mauffrey F."/>
            <person name="Villemur R."/>
        </authorList>
    </citation>
    <scope>NUCLEOTIDE SEQUENCE [LARGE SCALE GENOMIC DNA]</scope>
    <source>
        <strain evidence="2 3">JAM1</strain>
    </source>
</reference>
<feature type="transmembrane region" description="Helical" evidence="1">
    <location>
        <begin position="440"/>
        <end position="460"/>
    </location>
</feature>
<name>I1XF56_METNJ</name>
<dbReference type="EMBL" id="CP003390">
    <property type="protein sequence ID" value="AFI83025.1"/>
    <property type="molecule type" value="Genomic_DNA"/>
</dbReference>
<accession>I1XF56</accession>
<feature type="transmembrane region" description="Helical" evidence="1">
    <location>
        <begin position="157"/>
        <end position="178"/>
    </location>
</feature>
<evidence type="ECO:0000313" key="2">
    <source>
        <dbReference type="EMBL" id="AFI83025.1"/>
    </source>
</evidence>
<feature type="transmembrane region" description="Helical" evidence="1">
    <location>
        <begin position="364"/>
        <end position="386"/>
    </location>
</feature>
<dbReference type="PANTHER" id="PTHR34219">
    <property type="entry name" value="IRON-REGULATED INNER MEMBRANE PROTEIN-RELATED"/>
    <property type="match status" value="1"/>
</dbReference>
<keyword evidence="1" id="KW-0812">Transmembrane</keyword>
<reference evidence="2 3" key="2">
    <citation type="journal article" date="2013" name="Int. J. Syst. Evol. Microbiol.">
        <title>Methylophaga nitratireducenticrescens sp. nov. and Methylophaga frappieri sp. nov., isolated from the biofilm of the methanol-fed denitrification system treating the seawater at the Montreal Biodome.</title>
        <authorList>
            <person name="Villeneuve C."/>
            <person name="Martineau C."/>
            <person name="Mauffrey F."/>
            <person name="Villemur R."/>
        </authorList>
    </citation>
    <scope>NUCLEOTIDE SEQUENCE [LARGE SCALE GENOMIC DNA]</scope>
    <source>
        <strain evidence="2 3">JAM1</strain>
    </source>
</reference>
<dbReference type="RefSeq" id="WP_014705401.1">
    <property type="nucleotide sequence ID" value="NC_017857.3"/>
</dbReference>
<evidence type="ECO:0000256" key="1">
    <source>
        <dbReference type="SAM" id="Phobius"/>
    </source>
</evidence>
<keyword evidence="1" id="KW-0472">Membrane</keyword>
<gene>
    <name evidence="2" type="ordered locus">Q7A_166</name>
</gene>
<evidence type="ECO:0000313" key="3">
    <source>
        <dbReference type="Proteomes" id="UP000009144"/>
    </source>
</evidence>
<dbReference type="OrthoDB" id="9776609at2"/>
<dbReference type="PATRIC" id="fig|754476.3.peg.165"/>
<feature type="transmembrane region" description="Helical" evidence="1">
    <location>
        <begin position="21"/>
        <end position="45"/>
    </location>
</feature>
<keyword evidence="1" id="KW-1133">Transmembrane helix</keyword>
<dbReference type="KEGG" id="mej:Q7A_166"/>
<proteinExistence type="predicted"/>
<sequence>MSKSTDVSIEQGRFRQSMAWLHTWGSLVASWALFAIFLTGTIGVFDDAITHWMTPERALIGEFDPATSTQEQRLDAVTQGENFLRKVAPQSHFWRIRLPSEADPAIGLSWEDDNAEVQQRRLHPVSGEIIPDQQQRETQGGHHFVHMHFEFHAGMTGIWLVGFFTMIMLVALVSGIIIHKRIFKDFFTFRSGKGQRSWLDAHNASSVLSLPFQLMIAYSGLVIFVSIYMPAGVLANYDKPQSFFAEVFNQPEHRPETGIEADVLLLTELFKQSEALMEKPGSFISVEHPGDSSAVAKIFGLFEQEKNTGRLLFLSSGQVIFDAVTGEMIHIEAPETFDKSSAFAAQRIMRTLHFANFGGYTVRWIYFILGMAGTIMMATGAILFMVKRRQKSLNEFGTQTPKVYRAIEVLNISAISGLMIACVAYFWVNRLLPLDVPERASWEIKLFFFIWLGSLLHAALRPASRAWIEQLSTFSTLCLLLPILNWLTTGQHLISYFIEGDWLNVGLELTVVLFGVLGVCCVKILKSKQHKAASRKSSSYKTKSEAA</sequence>
<dbReference type="InterPro" id="IPR005625">
    <property type="entry name" value="PepSY-ass_TM"/>
</dbReference>
<dbReference type="eggNOG" id="COG3182">
    <property type="taxonomic scope" value="Bacteria"/>
</dbReference>
<organism evidence="2 3">
    <name type="scientific">Methylophaga nitratireducenticrescens</name>
    <dbReference type="NCBI Taxonomy" id="754476"/>
    <lineage>
        <taxon>Bacteria</taxon>
        <taxon>Pseudomonadati</taxon>
        <taxon>Pseudomonadota</taxon>
        <taxon>Gammaproteobacteria</taxon>
        <taxon>Thiotrichales</taxon>
        <taxon>Piscirickettsiaceae</taxon>
        <taxon>Methylophaga</taxon>
    </lineage>
</organism>
<feature type="transmembrane region" description="Helical" evidence="1">
    <location>
        <begin position="215"/>
        <end position="235"/>
    </location>
</feature>
<feature type="transmembrane region" description="Helical" evidence="1">
    <location>
        <begin position="407"/>
        <end position="428"/>
    </location>
</feature>
<feature type="transmembrane region" description="Helical" evidence="1">
    <location>
        <begin position="467"/>
        <end position="487"/>
    </location>
</feature>